<dbReference type="InterPro" id="IPR002509">
    <property type="entry name" value="NODB_dom"/>
</dbReference>
<sequence length="203" mass="23879">MKLFKPPRLTDWVFPRLRWRFSVSEPIIFITFDDGPNPEITPFVLDLLKEYNWKATFFCVGQNALKYPELFQRITDEGHAIGNHTMQHFNALKTEKEVYLASFREFEQNHPTTLFRPPYGRIKPSIAKEIGKSHQIIMWSWLSYDYDLTVSNEKILSEATRIKKGDILVLHDNAKIAERQRELLPQLFKLLHEKGFESKPISA</sequence>
<accession>F2I9U6</accession>
<evidence type="ECO:0000313" key="5">
    <source>
        <dbReference type="Proteomes" id="UP000007463"/>
    </source>
</evidence>
<dbReference type="PANTHER" id="PTHR10587:SF133">
    <property type="entry name" value="CHITIN DEACETYLASE 1-RELATED"/>
    <property type="match status" value="1"/>
</dbReference>
<dbReference type="CDD" id="cd10917">
    <property type="entry name" value="CE4_NodB_like_6s_7s"/>
    <property type="match status" value="1"/>
</dbReference>
<dbReference type="AlphaFoldDB" id="F2I9U6"/>
<evidence type="ECO:0000256" key="2">
    <source>
        <dbReference type="ARBA" id="ARBA00022801"/>
    </source>
</evidence>
<dbReference type="Proteomes" id="UP000007463">
    <property type="component" value="Chromosome"/>
</dbReference>
<evidence type="ECO:0000313" key="4">
    <source>
        <dbReference type="EMBL" id="AEA43092.1"/>
    </source>
</evidence>
<organism evidence="4 5">
    <name type="scientific">Fluviicola taffensis (strain DSM 16823 / NCIMB 13979 / RW262)</name>
    <dbReference type="NCBI Taxonomy" id="755732"/>
    <lineage>
        <taxon>Bacteria</taxon>
        <taxon>Pseudomonadati</taxon>
        <taxon>Bacteroidota</taxon>
        <taxon>Flavobacteriia</taxon>
        <taxon>Flavobacteriales</taxon>
        <taxon>Crocinitomicaceae</taxon>
        <taxon>Fluviicola</taxon>
    </lineage>
</organism>
<dbReference type="GO" id="GO:0016020">
    <property type="term" value="C:membrane"/>
    <property type="evidence" value="ECO:0007669"/>
    <property type="project" value="TreeGrafter"/>
</dbReference>
<dbReference type="GO" id="GO:0046872">
    <property type="term" value="F:metal ion binding"/>
    <property type="evidence" value="ECO:0007669"/>
    <property type="project" value="UniProtKB-KW"/>
</dbReference>
<dbReference type="SUPFAM" id="SSF88713">
    <property type="entry name" value="Glycoside hydrolase/deacetylase"/>
    <property type="match status" value="1"/>
</dbReference>
<dbReference type="EMBL" id="CP002542">
    <property type="protein sequence ID" value="AEA43092.1"/>
    <property type="molecule type" value="Genomic_DNA"/>
</dbReference>
<gene>
    <name evidence="4" type="ordered locus">Fluta_1095</name>
</gene>
<dbReference type="GO" id="GO:0016810">
    <property type="term" value="F:hydrolase activity, acting on carbon-nitrogen (but not peptide) bonds"/>
    <property type="evidence" value="ECO:0007669"/>
    <property type="project" value="InterPro"/>
</dbReference>
<evidence type="ECO:0000259" key="3">
    <source>
        <dbReference type="PROSITE" id="PS51677"/>
    </source>
</evidence>
<protein>
    <submittedName>
        <fullName evidence="4">Polysaccharide deacetylase</fullName>
    </submittedName>
</protein>
<reference evidence="4 5" key="1">
    <citation type="journal article" date="2011" name="Stand. Genomic Sci.">
        <title>Complete genome sequence of the gliding freshwater bacterium Fluviicola taffensis type strain (RW262).</title>
        <authorList>
            <person name="Woyke T."/>
            <person name="Chertkov O."/>
            <person name="Lapidus A."/>
            <person name="Nolan M."/>
            <person name="Lucas S."/>
            <person name="Del Rio T.G."/>
            <person name="Tice H."/>
            <person name="Cheng J.F."/>
            <person name="Tapia R."/>
            <person name="Han C."/>
            <person name="Goodwin L."/>
            <person name="Pitluck S."/>
            <person name="Liolios K."/>
            <person name="Pagani I."/>
            <person name="Ivanova N."/>
            <person name="Huntemann M."/>
            <person name="Mavromatis K."/>
            <person name="Mikhailova N."/>
            <person name="Pati A."/>
            <person name="Chen A."/>
            <person name="Palaniappan K."/>
            <person name="Land M."/>
            <person name="Hauser L."/>
            <person name="Brambilla E.M."/>
            <person name="Rohde M."/>
            <person name="Mwirichia R."/>
            <person name="Sikorski J."/>
            <person name="Tindall B.J."/>
            <person name="Goker M."/>
            <person name="Bristow J."/>
            <person name="Eisen J.A."/>
            <person name="Markowitz V."/>
            <person name="Hugenholtz P."/>
            <person name="Klenk H.P."/>
            <person name="Kyrpides N.C."/>
        </authorList>
    </citation>
    <scope>NUCLEOTIDE SEQUENCE [LARGE SCALE GENOMIC DNA]</scope>
    <source>
        <strain evidence="5">DSM 16823 / RW262 / RW262</strain>
    </source>
</reference>
<dbReference type="STRING" id="755732.Fluta_1095"/>
<dbReference type="Pfam" id="PF01522">
    <property type="entry name" value="Polysacc_deac_1"/>
    <property type="match status" value="1"/>
</dbReference>
<dbReference type="KEGG" id="fte:Fluta_1095"/>
<dbReference type="Gene3D" id="3.20.20.370">
    <property type="entry name" value="Glycoside hydrolase/deacetylase"/>
    <property type="match status" value="1"/>
</dbReference>
<dbReference type="GO" id="GO:0005975">
    <property type="term" value="P:carbohydrate metabolic process"/>
    <property type="evidence" value="ECO:0007669"/>
    <property type="project" value="InterPro"/>
</dbReference>
<dbReference type="PANTHER" id="PTHR10587">
    <property type="entry name" value="GLYCOSYL TRANSFERASE-RELATED"/>
    <property type="match status" value="1"/>
</dbReference>
<dbReference type="OrthoDB" id="9812065at2"/>
<dbReference type="InterPro" id="IPR011330">
    <property type="entry name" value="Glyco_hydro/deAcase_b/a-brl"/>
</dbReference>
<evidence type="ECO:0000256" key="1">
    <source>
        <dbReference type="ARBA" id="ARBA00022723"/>
    </source>
</evidence>
<dbReference type="InterPro" id="IPR050248">
    <property type="entry name" value="Polysacc_deacetylase_ArnD"/>
</dbReference>
<reference evidence="5" key="2">
    <citation type="submission" date="2011-02" db="EMBL/GenBank/DDBJ databases">
        <title>The complete genome of Fluviicola taffensis DSM 16823.</title>
        <authorList>
            <consortium name="US DOE Joint Genome Institute (JGI-PGF)"/>
            <person name="Lucas S."/>
            <person name="Copeland A."/>
            <person name="Lapidus A."/>
            <person name="Bruce D."/>
            <person name="Goodwin L."/>
            <person name="Pitluck S."/>
            <person name="Kyrpides N."/>
            <person name="Mavromatis K."/>
            <person name="Ivanova N."/>
            <person name="Mikhailova N."/>
            <person name="Pagani I."/>
            <person name="Chertkov O."/>
            <person name="Detter J.C."/>
            <person name="Han C."/>
            <person name="Tapia R."/>
            <person name="Land M."/>
            <person name="Hauser L."/>
            <person name="Markowitz V."/>
            <person name="Cheng J.-F."/>
            <person name="Hugenholtz P."/>
            <person name="Woyke T."/>
            <person name="Wu D."/>
            <person name="Tindall B."/>
            <person name="Pomrenke H.G."/>
            <person name="Brambilla E."/>
            <person name="Klenk H.-P."/>
            <person name="Eisen J.A."/>
        </authorList>
    </citation>
    <scope>NUCLEOTIDE SEQUENCE [LARGE SCALE GENOMIC DNA]</scope>
    <source>
        <strain evidence="5">DSM 16823 / RW262 / RW262</strain>
    </source>
</reference>
<dbReference type="RefSeq" id="WP_013685864.1">
    <property type="nucleotide sequence ID" value="NC_015321.1"/>
</dbReference>
<feature type="domain" description="NodB homology" evidence="3">
    <location>
        <begin position="26"/>
        <end position="199"/>
    </location>
</feature>
<proteinExistence type="predicted"/>
<dbReference type="PROSITE" id="PS51677">
    <property type="entry name" value="NODB"/>
    <property type="match status" value="1"/>
</dbReference>
<keyword evidence="2" id="KW-0378">Hydrolase</keyword>
<name>F2I9U6_FLUTR</name>
<dbReference type="eggNOG" id="COG0726">
    <property type="taxonomic scope" value="Bacteria"/>
</dbReference>
<keyword evidence="5" id="KW-1185">Reference proteome</keyword>
<dbReference type="HOGENOM" id="CLU_021264_0_3_10"/>
<keyword evidence="1" id="KW-0479">Metal-binding</keyword>